<evidence type="ECO:0000313" key="3">
    <source>
        <dbReference type="Proteomes" id="UP001266305"/>
    </source>
</evidence>
<keyword evidence="3" id="KW-1185">Reference proteome</keyword>
<accession>A0ABQ9VM65</accession>
<proteinExistence type="predicted"/>
<gene>
    <name evidence="2" type="ORF">P7K49_010021</name>
</gene>
<sequence length="127" mass="13919">MFEKELTHSSPPGKSEKAETLRRRVTSHWKNLIQKILKVSLNARTGTKGGLMSGQAEPVKAEWPLPSILKGYPAVEAGERECHTQIPGEGGTYPPEHPYTGAPRQPDLSPCTVSEVQPTDGHEHSQN</sequence>
<protein>
    <submittedName>
        <fullName evidence="2">Uncharacterized protein</fullName>
    </submittedName>
</protein>
<name>A0ABQ9VM65_SAGOE</name>
<dbReference type="Proteomes" id="UP001266305">
    <property type="component" value="Unassembled WGS sequence"/>
</dbReference>
<dbReference type="EMBL" id="JASSZA010000005">
    <property type="protein sequence ID" value="KAK2110275.1"/>
    <property type="molecule type" value="Genomic_DNA"/>
</dbReference>
<organism evidence="2 3">
    <name type="scientific">Saguinus oedipus</name>
    <name type="common">Cotton-top tamarin</name>
    <name type="synonym">Oedipomidas oedipus</name>
    <dbReference type="NCBI Taxonomy" id="9490"/>
    <lineage>
        <taxon>Eukaryota</taxon>
        <taxon>Metazoa</taxon>
        <taxon>Chordata</taxon>
        <taxon>Craniata</taxon>
        <taxon>Vertebrata</taxon>
        <taxon>Euteleostomi</taxon>
        <taxon>Mammalia</taxon>
        <taxon>Eutheria</taxon>
        <taxon>Euarchontoglires</taxon>
        <taxon>Primates</taxon>
        <taxon>Haplorrhini</taxon>
        <taxon>Platyrrhini</taxon>
        <taxon>Cebidae</taxon>
        <taxon>Callitrichinae</taxon>
        <taxon>Saguinus</taxon>
    </lineage>
</organism>
<feature type="region of interest" description="Disordered" evidence="1">
    <location>
        <begin position="1"/>
        <end position="22"/>
    </location>
</feature>
<comment type="caution">
    <text evidence="2">The sequence shown here is derived from an EMBL/GenBank/DDBJ whole genome shotgun (WGS) entry which is preliminary data.</text>
</comment>
<evidence type="ECO:0000313" key="2">
    <source>
        <dbReference type="EMBL" id="KAK2110275.1"/>
    </source>
</evidence>
<feature type="region of interest" description="Disordered" evidence="1">
    <location>
        <begin position="81"/>
        <end position="127"/>
    </location>
</feature>
<reference evidence="2 3" key="1">
    <citation type="submission" date="2023-05" db="EMBL/GenBank/DDBJ databases">
        <title>B98-5 Cell Line De Novo Hybrid Assembly: An Optical Mapping Approach.</title>
        <authorList>
            <person name="Kananen K."/>
            <person name="Auerbach J.A."/>
            <person name="Kautto E."/>
            <person name="Blachly J.S."/>
        </authorList>
    </citation>
    <scope>NUCLEOTIDE SEQUENCE [LARGE SCALE GENOMIC DNA]</scope>
    <source>
        <strain evidence="2">B95-8</strain>
        <tissue evidence="2">Cell line</tissue>
    </source>
</reference>
<evidence type="ECO:0000256" key="1">
    <source>
        <dbReference type="SAM" id="MobiDB-lite"/>
    </source>
</evidence>